<dbReference type="InterPro" id="IPR023298">
    <property type="entry name" value="ATPase_P-typ_TM_dom_sf"/>
</dbReference>
<evidence type="ECO:0000256" key="1">
    <source>
        <dbReference type="ARBA" id="ARBA00004370"/>
    </source>
</evidence>
<dbReference type="GO" id="GO:1990573">
    <property type="term" value="P:potassium ion import across plasma membrane"/>
    <property type="evidence" value="ECO:0007669"/>
    <property type="project" value="TreeGrafter"/>
</dbReference>
<dbReference type="EMBL" id="FWFR01000011">
    <property type="protein sequence ID" value="SLN77861.1"/>
    <property type="molecule type" value="Genomic_DNA"/>
</dbReference>
<feature type="transmembrane region" description="Helical" evidence="5">
    <location>
        <begin position="134"/>
        <end position="153"/>
    </location>
</feature>
<name>A0A1Y5U062_9PROT</name>
<feature type="transmembrane region" description="Helical" evidence="5">
    <location>
        <begin position="209"/>
        <end position="229"/>
    </location>
</feature>
<dbReference type="InParanoid" id="A0A1Y5U062"/>
<keyword evidence="7" id="KW-0378">Hydrolase</keyword>
<evidence type="ECO:0000313" key="8">
    <source>
        <dbReference type="Proteomes" id="UP000193200"/>
    </source>
</evidence>
<evidence type="ECO:0000256" key="4">
    <source>
        <dbReference type="ARBA" id="ARBA00023136"/>
    </source>
</evidence>
<feature type="transmembrane region" description="Helical" evidence="5">
    <location>
        <begin position="241"/>
        <end position="261"/>
    </location>
</feature>
<feature type="transmembrane region" description="Helical" evidence="5">
    <location>
        <begin position="174"/>
        <end position="197"/>
    </location>
</feature>
<gene>
    <name evidence="7" type="primary">ctpF_2</name>
    <name evidence="7" type="ORF">OCH7691_04575</name>
</gene>
<protein>
    <submittedName>
        <fullName evidence="7">Putative cation-transporting ATPase F</fullName>
        <ecNumber evidence="7">3.6.3.-</ecNumber>
    </submittedName>
</protein>
<evidence type="ECO:0000256" key="2">
    <source>
        <dbReference type="ARBA" id="ARBA00022692"/>
    </source>
</evidence>
<dbReference type="PANTHER" id="PTHR43294:SF20">
    <property type="entry name" value="P-TYPE ATPASE"/>
    <property type="match status" value="1"/>
</dbReference>
<dbReference type="SUPFAM" id="SSF81665">
    <property type="entry name" value="Calcium ATPase, transmembrane domain M"/>
    <property type="match status" value="1"/>
</dbReference>
<dbReference type="GO" id="GO:0036376">
    <property type="term" value="P:sodium ion export across plasma membrane"/>
    <property type="evidence" value="ECO:0007669"/>
    <property type="project" value="TreeGrafter"/>
</dbReference>
<sequence>MDDTELAAIVVDTDIFARTSPEHKLRLVMALQSHGLTVAMTGDGVNDAPALKRADAGIAMGQKGSEAAKEASELVLADDNFASIAAAVREGRTVYDNIKKVISWTLPTNAGESLTIVVALFLGMALPITAVQILWVNLITGITLGVALAFEPTEGDTMKRPPRPRNQSLLSGELIWHVILVSILFLAAVFGIYSYAVDKGYSPELARTMAVNMLVVLEIFHLFFIRNIYGTSLTWKAIRGTQVVWATVLAITAAQFAVTYLPPLQQVFGTQEVPFVEGVIIIAVGVMFFAIIEVEKQLRLAYRRMN</sequence>
<reference evidence="7 8" key="1">
    <citation type="submission" date="2017-03" db="EMBL/GenBank/DDBJ databases">
        <authorList>
            <person name="Afonso C.L."/>
            <person name="Miller P.J."/>
            <person name="Scott M.A."/>
            <person name="Spackman E."/>
            <person name="Goraichik I."/>
            <person name="Dimitrov K.M."/>
            <person name="Suarez D.L."/>
            <person name="Swayne D.E."/>
        </authorList>
    </citation>
    <scope>NUCLEOTIDE SEQUENCE [LARGE SCALE GENOMIC DNA]</scope>
    <source>
        <strain evidence="7 8">CECT 7691</strain>
    </source>
</reference>
<keyword evidence="8" id="KW-1185">Reference proteome</keyword>
<feature type="transmembrane region" description="Helical" evidence="5">
    <location>
        <begin position="273"/>
        <end position="294"/>
    </location>
</feature>
<evidence type="ECO:0000259" key="6">
    <source>
        <dbReference type="Pfam" id="PF00689"/>
    </source>
</evidence>
<dbReference type="GO" id="GO:0005524">
    <property type="term" value="F:ATP binding"/>
    <property type="evidence" value="ECO:0007669"/>
    <property type="project" value="InterPro"/>
</dbReference>
<dbReference type="InterPro" id="IPR023214">
    <property type="entry name" value="HAD_sf"/>
</dbReference>
<dbReference type="SUPFAM" id="SSF56784">
    <property type="entry name" value="HAD-like"/>
    <property type="match status" value="1"/>
</dbReference>
<organism evidence="7 8">
    <name type="scientific">Oceanibacterium hippocampi</name>
    <dbReference type="NCBI Taxonomy" id="745714"/>
    <lineage>
        <taxon>Bacteria</taxon>
        <taxon>Pseudomonadati</taxon>
        <taxon>Pseudomonadota</taxon>
        <taxon>Alphaproteobacteria</taxon>
        <taxon>Sneathiellales</taxon>
        <taxon>Sneathiellaceae</taxon>
        <taxon>Oceanibacterium</taxon>
    </lineage>
</organism>
<feature type="transmembrane region" description="Helical" evidence="5">
    <location>
        <begin position="109"/>
        <end position="128"/>
    </location>
</feature>
<accession>A0A1Y5U062</accession>
<dbReference type="EC" id="3.6.3.-" evidence="7"/>
<evidence type="ECO:0000256" key="5">
    <source>
        <dbReference type="SAM" id="Phobius"/>
    </source>
</evidence>
<dbReference type="NCBIfam" id="TIGR01494">
    <property type="entry name" value="ATPase_P-type"/>
    <property type="match status" value="1"/>
</dbReference>
<dbReference type="InterPro" id="IPR006068">
    <property type="entry name" value="ATPase_P-typ_cation-transptr_C"/>
</dbReference>
<dbReference type="InterPro" id="IPR001757">
    <property type="entry name" value="P_typ_ATPase"/>
</dbReference>
<proteinExistence type="predicted"/>
<dbReference type="Gene3D" id="1.20.1110.10">
    <property type="entry name" value="Calcium-transporting ATPase, transmembrane domain"/>
    <property type="match status" value="1"/>
</dbReference>
<comment type="subcellular location">
    <subcellularLocation>
        <location evidence="1">Membrane</location>
    </subcellularLocation>
</comment>
<dbReference type="PANTHER" id="PTHR43294">
    <property type="entry name" value="SODIUM/POTASSIUM-TRANSPORTING ATPASE SUBUNIT ALPHA"/>
    <property type="match status" value="1"/>
</dbReference>
<dbReference type="Gene3D" id="3.40.50.1000">
    <property type="entry name" value="HAD superfamily/HAD-like"/>
    <property type="match status" value="1"/>
</dbReference>
<feature type="domain" description="Cation-transporting P-type ATPase C-terminal" evidence="6">
    <location>
        <begin position="126"/>
        <end position="297"/>
    </location>
</feature>
<dbReference type="Pfam" id="PF00689">
    <property type="entry name" value="Cation_ATPase_C"/>
    <property type="match status" value="1"/>
</dbReference>
<dbReference type="InterPro" id="IPR050510">
    <property type="entry name" value="Cation_transp_ATPase_P-type"/>
</dbReference>
<dbReference type="GO" id="GO:0030007">
    <property type="term" value="P:intracellular potassium ion homeostasis"/>
    <property type="evidence" value="ECO:0007669"/>
    <property type="project" value="TreeGrafter"/>
</dbReference>
<evidence type="ECO:0000256" key="3">
    <source>
        <dbReference type="ARBA" id="ARBA00022989"/>
    </source>
</evidence>
<dbReference type="GO" id="GO:0005886">
    <property type="term" value="C:plasma membrane"/>
    <property type="evidence" value="ECO:0007669"/>
    <property type="project" value="TreeGrafter"/>
</dbReference>
<dbReference type="GO" id="GO:0005391">
    <property type="term" value="F:P-type sodium:potassium-exchanging transporter activity"/>
    <property type="evidence" value="ECO:0007669"/>
    <property type="project" value="TreeGrafter"/>
</dbReference>
<keyword evidence="4 5" id="KW-0472">Membrane</keyword>
<dbReference type="PRINTS" id="PR00119">
    <property type="entry name" value="CATATPASE"/>
</dbReference>
<dbReference type="AlphaFoldDB" id="A0A1Y5U062"/>
<keyword evidence="3 5" id="KW-1133">Transmembrane helix</keyword>
<dbReference type="GO" id="GO:1902600">
    <property type="term" value="P:proton transmembrane transport"/>
    <property type="evidence" value="ECO:0007669"/>
    <property type="project" value="TreeGrafter"/>
</dbReference>
<dbReference type="GO" id="GO:0006883">
    <property type="term" value="P:intracellular sodium ion homeostasis"/>
    <property type="evidence" value="ECO:0007669"/>
    <property type="project" value="TreeGrafter"/>
</dbReference>
<dbReference type="Pfam" id="PF08282">
    <property type="entry name" value="Hydrolase_3"/>
    <property type="match status" value="1"/>
</dbReference>
<dbReference type="Proteomes" id="UP000193200">
    <property type="component" value="Unassembled WGS sequence"/>
</dbReference>
<dbReference type="GO" id="GO:0016887">
    <property type="term" value="F:ATP hydrolysis activity"/>
    <property type="evidence" value="ECO:0007669"/>
    <property type="project" value="InterPro"/>
</dbReference>
<evidence type="ECO:0000313" key="7">
    <source>
        <dbReference type="EMBL" id="SLN77861.1"/>
    </source>
</evidence>
<dbReference type="PRINTS" id="PR00120">
    <property type="entry name" value="HATPASE"/>
</dbReference>
<keyword evidence="2 5" id="KW-0812">Transmembrane</keyword>
<dbReference type="InterPro" id="IPR036412">
    <property type="entry name" value="HAD-like_sf"/>
</dbReference>